<dbReference type="InterPro" id="IPR011009">
    <property type="entry name" value="Kinase-like_dom_sf"/>
</dbReference>
<dbReference type="PROSITE" id="PS00108">
    <property type="entry name" value="PROTEIN_KINASE_ST"/>
    <property type="match status" value="1"/>
</dbReference>
<feature type="compositionally biased region" description="Basic and acidic residues" evidence="5">
    <location>
        <begin position="316"/>
        <end position="338"/>
    </location>
</feature>
<evidence type="ECO:0000256" key="3">
    <source>
        <dbReference type="ARBA" id="ARBA00022777"/>
    </source>
</evidence>
<reference evidence="7" key="1">
    <citation type="submission" date="2014-11" db="EMBL/GenBank/DDBJ databases">
        <authorList>
            <person name="Otto D Thomas"/>
            <person name="Naeem Raeece"/>
        </authorList>
    </citation>
    <scope>NUCLEOTIDE SEQUENCE</scope>
</reference>
<dbReference type="Gene3D" id="1.10.510.10">
    <property type="entry name" value="Transferase(Phosphotransferase) domain 1"/>
    <property type="match status" value="1"/>
</dbReference>
<evidence type="ECO:0000256" key="5">
    <source>
        <dbReference type="SAM" id="MobiDB-lite"/>
    </source>
</evidence>
<protein>
    <recommendedName>
        <fullName evidence="6">Protein kinase domain-containing protein</fullName>
    </recommendedName>
</protein>
<sequence length="444" mass="49871">MRQAALPVCRPAVYLVQLKNHENRYAMKVQKKSDADTELKVLKNLCVRRHPFVMRYKDHFDCSSKYGYGRECVILGLASNGEMKKHAVTASGSEMYNWFVQSLAGLSWMHHDGYVHRDIKSPNIFLDHKMRAMIGDVGLTGKLGKTTKKVKGQMGTPTHMAPEIWHDKAYTGKVDIWALGVTFFEMCSSNGRTLPFDGVSMHGLIRRIVSGIVNNLRQPAEMLVMAHRCQKGDRFNVDDLPESPSLCRLPLEHLRLHQGGCCLQGPREILPGRSAQLRQVVPRGFEKLEGRLIRMRNAEKASGRPGWRSCFQLEEKELERSGPEGDKGSTLKPSDIEKYTGIQEDEGDSFFGGSDTDWDDASPLHAQTDPDDEAAFEGLFSPEEMERISKEDDIAPVHAGPESGGHTMSQTCSEGNIKGVLTEEFMKELKAMLTEQDEEEEDDE</sequence>
<gene>
    <name evidence="7" type="ORF">Cvel_15553</name>
</gene>
<proteinExistence type="predicted"/>
<keyword evidence="4" id="KW-0067">ATP-binding</keyword>
<feature type="region of interest" description="Disordered" evidence="5">
    <location>
        <begin position="316"/>
        <end position="367"/>
    </location>
</feature>
<evidence type="ECO:0000259" key="6">
    <source>
        <dbReference type="PROSITE" id="PS50011"/>
    </source>
</evidence>
<dbReference type="PANTHER" id="PTHR43671:SF106">
    <property type="entry name" value="NIMA-LIKE KINASE"/>
    <property type="match status" value="1"/>
</dbReference>
<keyword evidence="2" id="KW-0547">Nucleotide-binding</keyword>
<dbReference type="EMBL" id="CDMZ01000172">
    <property type="protein sequence ID" value="CEM08353.1"/>
    <property type="molecule type" value="Genomic_DNA"/>
</dbReference>
<evidence type="ECO:0000256" key="1">
    <source>
        <dbReference type="ARBA" id="ARBA00022679"/>
    </source>
</evidence>
<evidence type="ECO:0000256" key="4">
    <source>
        <dbReference type="ARBA" id="ARBA00022840"/>
    </source>
</evidence>
<dbReference type="Pfam" id="PF00069">
    <property type="entry name" value="Pkinase"/>
    <property type="match status" value="1"/>
</dbReference>
<dbReference type="InterPro" id="IPR000719">
    <property type="entry name" value="Prot_kinase_dom"/>
</dbReference>
<organism evidence="7">
    <name type="scientific">Chromera velia CCMP2878</name>
    <dbReference type="NCBI Taxonomy" id="1169474"/>
    <lineage>
        <taxon>Eukaryota</taxon>
        <taxon>Sar</taxon>
        <taxon>Alveolata</taxon>
        <taxon>Colpodellida</taxon>
        <taxon>Chromeraceae</taxon>
        <taxon>Chromera</taxon>
    </lineage>
</organism>
<dbReference type="SUPFAM" id="SSF56112">
    <property type="entry name" value="Protein kinase-like (PK-like)"/>
    <property type="match status" value="1"/>
</dbReference>
<dbReference type="VEuPathDB" id="CryptoDB:Cvel_15553"/>
<dbReference type="InterPro" id="IPR050660">
    <property type="entry name" value="NEK_Ser/Thr_kinase"/>
</dbReference>
<dbReference type="PhylomeDB" id="A0A0G4F7J9"/>
<dbReference type="AlphaFoldDB" id="A0A0G4F7J9"/>
<evidence type="ECO:0000256" key="2">
    <source>
        <dbReference type="ARBA" id="ARBA00022741"/>
    </source>
</evidence>
<dbReference type="PROSITE" id="PS50011">
    <property type="entry name" value="PROTEIN_KINASE_DOM"/>
    <property type="match status" value="1"/>
</dbReference>
<dbReference type="InterPro" id="IPR008271">
    <property type="entry name" value="Ser/Thr_kinase_AS"/>
</dbReference>
<dbReference type="PANTHER" id="PTHR43671">
    <property type="entry name" value="SERINE/THREONINE-PROTEIN KINASE NEK"/>
    <property type="match status" value="1"/>
</dbReference>
<accession>A0A0G4F7J9</accession>
<name>A0A0G4F7J9_9ALVE</name>
<dbReference type="SMART" id="SM00220">
    <property type="entry name" value="S_TKc"/>
    <property type="match status" value="1"/>
</dbReference>
<feature type="region of interest" description="Disordered" evidence="5">
    <location>
        <begin position="391"/>
        <end position="413"/>
    </location>
</feature>
<evidence type="ECO:0000313" key="7">
    <source>
        <dbReference type="EMBL" id="CEM08353.1"/>
    </source>
</evidence>
<feature type="domain" description="Protein kinase" evidence="6">
    <location>
        <begin position="1"/>
        <end position="246"/>
    </location>
</feature>
<dbReference type="GO" id="GO:0005524">
    <property type="term" value="F:ATP binding"/>
    <property type="evidence" value="ECO:0007669"/>
    <property type="project" value="UniProtKB-KW"/>
</dbReference>
<keyword evidence="3" id="KW-0418">Kinase</keyword>
<keyword evidence="1" id="KW-0808">Transferase</keyword>
<dbReference type="GO" id="GO:0004674">
    <property type="term" value="F:protein serine/threonine kinase activity"/>
    <property type="evidence" value="ECO:0007669"/>
    <property type="project" value="TreeGrafter"/>
</dbReference>